<dbReference type="InterPro" id="IPR013780">
    <property type="entry name" value="Glyco_hydro_b"/>
</dbReference>
<dbReference type="EMBL" id="BAABDT010000005">
    <property type="protein sequence ID" value="GAA3739501.1"/>
    <property type="molecule type" value="Genomic_DNA"/>
</dbReference>
<organism evidence="9 10">
    <name type="scientific">Flavobacterium ginsengisoli</name>
    <dbReference type="NCBI Taxonomy" id="871694"/>
    <lineage>
        <taxon>Bacteria</taxon>
        <taxon>Pseudomonadati</taxon>
        <taxon>Bacteroidota</taxon>
        <taxon>Flavobacteriia</taxon>
        <taxon>Flavobacteriales</taxon>
        <taxon>Flavobacteriaceae</taxon>
        <taxon>Flavobacterium</taxon>
    </lineage>
</organism>
<sequence length="799" mass="94027">MITNTSLEYKGDLYPSKIVSYEHEGDSIFFNTDNKVILKVTILRDSLIRFRFTTKGYFSNDFSYAIDKTQLHGYNFLEVTEEETYFQIRTSKVKCKIQKADLRLAIYDLNDFLILEDELGFHWEESYEYGGNIVKMSKFAKDGECYYGLGDKATQMNLKGKRVENFATDQYAYQKDQEPLYKVVPFYIGLHNKQSYGIFFDNTFRTFFDFCQERRNVTSFWAEGGEMNYYFVYGPQMQDVVTTYTDLTGKPELPPLWVLGYHQCKWSYYPENKVKEITSKFRELQIPCDAIYLDIDYMDGFRCFTWNKNYFPDPKRMVSELAEDGFKTIVIIDPGIKIDKDYWVYKEALEKDYFCKRADGPYMKGKVWPGECNFPDYTNPIVREWWAGLFKELIAEIGVKGVWNDMNEPAVMEVPNKTFPMDVRHVYDGNPCSHRKAHNIYGTQMARATYHGVKRFAYPKRPFVITRSAYAGAQRYTSSWTGDNVATWEHLWIANIQVQRLSISGMGFTGSDIGGFAEQPTGELYARWIQLGVFHPFCRTHSSGDHGNQEPWAFDEEVINITRKFVSLRYQLLPYLYTMFWQYIEEGVPMLKPLVYYDQDDTQTHYRNDEFIFGNQILVCPILEPNAVGRRMYIPRGEWYNYWTNELFIGGREIWIDTKFDEIPVFVKAGAIIPKYPVQQYVGELEFDELTLDVYYKNGKEQSAVYEDAQDGYDYKKGRYSYLSLRNVGKEKELIIQLHKEGKYITPYTKYKINLIGLPFKVVEIEIDNEKIEFDKISFEQNNFLIVDKEFNELHIVGE</sequence>
<dbReference type="InterPro" id="IPR030458">
    <property type="entry name" value="Glyco_hydro_31_AS"/>
</dbReference>
<feature type="domain" description="Glycoside hydrolase family 31 TIM barrel" evidence="5">
    <location>
        <begin position="251"/>
        <end position="579"/>
    </location>
</feature>
<evidence type="ECO:0000256" key="1">
    <source>
        <dbReference type="ARBA" id="ARBA00007806"/>
    </source>
</evidence>
<evidence type="ECO:0000313" key="10">
    <source>
        <dbReference type="Proteomes" id="UP001501367"/>
    </source>
</evidence>
<dbReference type="Gene3D" id="2.60.40.1760">
    <property type="entry name" value="glycosyl hydrolase (family 31)"/>
    <property type="match status" value="1"/>
</dbReference>
<dbReference type="Pfam" id="PF21365">
    <property type="entry name" value="Glyco_hydro_31_3rd"/>
    <property type="match status" value="1"/>
</dbReference>
<dbReference type="GO" id="GO:0016787">
    <property type="term" value="F:hydrolase activity"/>
    <property type="evidence" value="ECO:0007669"/>
    <property type="project" value="UniProtKB-KW"/>
</dbReference>
<accession>A0ABP7FH62</accession>
<evidence type="ECO:0000259" key="6">
    <source>
        <dbReference type="Pfam" id="PF13802"/>
    </source>
</evidence>
<dbReference type="InterPro" id="IPR011013">
    <property type="entry name" value="Gal_mutarotase_sf_dom"/>
</dbReference>
<dbReference type="InterPro" id="IPR017853">
    <property type="entry name" value="GH"/>
</dbReference>
<evidence type="ECO:0000256" key="2">
    <source>
        <dbReference type="ARBA" id="ARBA00022801"/>
    </source>
</evidence>
<gene>
    <name evidence="9" type="ORF">GCM10022422_23760</name>
</gene>
<evidence type="ECO:0000313" key="9">
    <source>
        <dbReference type="EMBL" id="GAA3739501.1"/>
    </source>
</evidence>
<dbReference type="Pfam" id="PF01055">
    <property type="entry name" value="Glyco_hydro_31_2nd"/>
    <property type="match status" value="1"/>
</dbReference>
<dbReference type="PANTHER" id="PTHR22762:SF120">
    <property type="entry name" value="HETEROGLYCAN GLUCOSIDASE 1"/>
    <property type="match status" value="1"/>
</dbReference>
<dbReference type="PROSITE" id="PS00129">
    <property type="entry name" value="GLYCOSYL_HYDROL_F31_1"/>
    <property type="match status" value="1"/>
</dbReference>
<dbReference type="Gene3D" id="3.20.20.80">
    <property type="entry name" value="Glycosidases"/>
    <property type="match status" value="1"/>
</dbReference>
<dbReference type="InterPro" id="IPR025887">
    <property type="entry name" value="Glyco_hydro_31_N_dom"/>
</dbReference>
<dbReference type="CDD" id="cd06604">
    <property type="entry name" value="GH31_glucosidase_II_MalA"/>
    <property type="match status" value="1"/>
</dbReference>
<evidence type="ECO:0000259" key="7">
    <source>
        <dbReference type="Pfam" id="PF17137"/>
    </source>
</evidence>
<dbReference type="PANTHER" id="PTHR22762">
    <property type="entry name" value="ALPHA-GLUCOSIDASE"/>
    <property type="match status" value="1"/>
</dbReference>
<evidence type="ECO:0000256" key="4">
    <source>
        <dbReference type="RuleBase" id="RU361185"/>
    </source>
</evidence>
<dbReference type="CDD" id="cd14752">
    <property type="entry name" value="GH31_N"/>
    <property type="match status" value="1"/>
</dbReference>
<name>A0ABP7FH62_9FLAO</name>
<dbReference type="SUPFAM" id="SSF51011">
    <property type="entry name" value="Glycosyl hydrolase domain"/>
    <property type="match status" value="1"/>
</dbReference>
<reference evidence="10" key="1">
    <citation type="journal article" date="2019" name="Int. J. Syst. Evol. Microbiol.">
        <title>The Global Catalogue of Microorganisms (GCM) 10K type strain sequencing project: providing services to taxonomists for standard genome sequencing and annotation.</title>
        <authorList>
            <consortium name="The Broad Institute Genomics Platform"/>
            <consortium name="The Broad Institute Genome Sequencing Center for Infectious Disease"/>
            <person name="Wu L."/>
            <person name="Ma J."/>
        </authorList>
    </citation>
    <scope>NUCLEOTIDE SEQUENCE [LARGE SCALE GENOMIC DNA]</scope>
    <source>
        <strain evidence="10">JCM 17336</strain>
    </source>
</reference>
<dbReference type="Pfam" id="PF17137">
    <property type="entry name" value="DUF5110"/>
    <property type="match status" value="1"/>
</dbReference>
<evidence type="ECO:0000259" key="8">
    <source>
        <dbReference type="Pfam" id="PF21365"/>
    </source>
</evidence>
<dbReference type="Pfam" id="PF13802">
    <property type="entry name" value="Gal_mutarotas_2"/>
    <property type="match status" value="1"/>
</dbReference>
<dbReference type="InterPro" id="IPR033403">
    <property type="entry name" value="DUF5110"/>
</dbReference>
<protein>
    <submittedName>
        <fullName evidence="9">Glycoside hydrolase family 31 protein</fullName>
    </submittedName>
</protein>
<dbReference type="InterPro" id="IPR048395">
    <property type="entry name" value="Glyco_hydro_31_C"/>
</dbReference>
<proteinExistence type="inferred from homology"/>
<keyword evidence="2 4" id="KW-0378">Hydrolase</keyword>
<dbReference type="SUPFAM" id="SSF74650">
    <property type="entry name" value="Galactose mutarotase-like"/>
    <property type="match status" value="1"/>
</dbReference>
<dbReference type="SUPFAM" id="SSF51445">
    <property type="entry name" value="(Trans)glycosidases"/>
    <property type="match status" value="1"/>
</dbReference>
<dbReference type="RefSeq" id="WP_278021590.1">
    <property type="nucleotide sequence ID" value="NZ_BAABDT010000005.1"/>
</dbReference>
<comment type="similarity">
    <text evidence="1 4">Belongs to the glycosyl hydrolase 31 family.</text>
</comment>
<comment type="caution">
    <text evidence="9">The sequence shown here is derived from an EMBL/GenBank/DDBJ whole genome shotgun (WGS) entry which is preliminary data.</text>
</comment>
<dbReference type="InterPro" id="IPR000322">
    <property type="entry name" value="Glyco_hydro_31_TIM"/>
</dbReference>
<dbReference type="Proteomes" id="UP001501367">
    <property type="component" value="Unassembled WGS sequence"/>
</dbReference>
<feature type="domain" description="Glycoside hydrolase family 31 N-terminal" evidence="6">
    <location>
        <begin position="38"/>
        <end position="209"/>
    </location>
</feature>
<evidence type="ECO:0000259" key="5">
    <source>
        <dbReference type="Pfam" id="PF01055"/>
    </source>
</evidence>
<keyword evidence="3 4" id="KW-0326">Glycosidase</keyword>
<feature type="domain" description="Glycosyl hydrolase family 31 C-terminal" evidence="8">
    <location>
        <begin position="587"/>
        <end position="673"/>
    </location>
</feature>
<evidence type="ECO:0000256" key="3">
    <source>
        <dbReference type="ARBA" id="ARBA00023295"/>
    </source>
</evidence>
<keyword evidence="10" id="KW-1185">Reference proteome</keyword>
<feature type="domain" description="DUF5110" evidence="7">
    <location>
        <begin position="689"/>
        <end position="757"/>
    </location>
</feature>
<dbReference type="Gene3D" id="2.60.40.1180">
    <property type="entry name" value="Golgi alpha-mannosidase II"/>
    <property type="match status" value="2"/>
</dbReference>